<evidence type="ECO:0000313" key="1">
    <source>
        <dbReference type="EMBL" id="MBX05034.1"/>
    </source>
</evidence>
<organism evidence="1">
    <name type="scientific">Rhizophora mucronata</name>
    <name type="common">Asiatic mangrove</name>
    <dbReference type="NCBI Taxonomy" id="61149"/>
    <lineage>
        <taxon>Eukaryota</taxon>
        <taxon>Viridiplantae</taxon>
        <taxon>Streptophyta</taxon>
        <taxon>Embryophyta</taxon>
        <taxon>Tracheophyta</taxon>
        <taxon>Spermatophyta</taxon>
        <taxon>Magnoliopsida</taxon>
        <taxon>eudicotyledons</taxon>
        <taxon>Gunneridae</taxon>
        <taxon>Pentapetalae</taxon>
        <taxon>rosids</taxon>
        <taxon>fabids</taxon>
        <taxon>Malpighiales</taxon>
        <taxon>Rhizophoraceae</taxon>
        <taxon>Rhizophora</taxon>
    </lineage>
</organism>
<dbReference type="AlphaFoldDB" id="A0A2P2KH36"/>
<dbReference type="EMBL" id="GGEC01024550">
    <property type="protein sequence ID" value="MBX05034.1"/>
    <property type="molecule type" value="Transcribed_RNA"/>
</dbReference>
<protein>
    <submittedName>
        <fullName evidence="1">Uncharacterized protein</fullName>
    </submittedName>
</protein>
<name>A0A2P2KH36_RHIMU</name>
<reference evidence="1" key="1">
    <citation type="submission" date="2018-02" db="EMBL/GenBank/DDBJ databases">
        <title>Rhizophora mucronata_Transcriptome.</title>
        <authorList>
            <person name="Meera S.P."/>
            <person name="Sreeshan A."/>
            <person name="Augustine A."/>
        </authorList>
    </citation>
    <scope>NUCLEOTIDE SEQUENCE</scope>
    <source>
        <tissue evidence="1">Leaf</tissue>
    </source>
</reference>
<proteinExistence type="predicted"/>
<sequence>MKIGSRYKIAHAKDHVKIKQNIPVPAQIYCQISCSRN</sequence>
<accession>A0A2P2KH36</accession>